<dbReference type="HOGENOM" id="CLU_017692_1_2_10"/>
<dbReference type="EC" id="3.4.16.4" evidence="4"/>
<evidence type="ECO:0000313" key="5">
    <source>
        <dbReference type="Proteomes" id="UP000001208"/>
    </source>
</evidence>
<dbReference type="GO" id="GO:0009002">
    <property type="term" value="F:serine-type D-Ala-D-Ala carboxypeptidase activity"/>
    <property type="evidence" value="ECO:0007669"/>
    <property type="project" value="UniProtKB-EC"/>
</dbReference>
<evidence type="ECO:0000256" key="1">
    <source>
        <dbReference type="ARBA" id="ARBA00006096"/>
    </source>
</evidence>
<dbReference type="OrthoDB" id="9802627at2"/>
<dbReference type="MEROPS" id="S13.002"/>
<keyword evidence="4" id="KW-0645">Protease</keyword>
<keyword evidence="4" id="KW-0121">Carboxypeptidase</keyword>
<dbReference type="InterPro" id="IPR012338">
    <property type="entry name" value="Beta-lactam/transpept-like"/>
</dbReference>
<evidence type="ECO:0000313" key="4">
    <source>
        <dbReference type="EMBL" id="ACF13540.1"/>
    </source>
</evidence>
<dbReference type="Pfam" id="PF02113">
    <property type="entry name" value="Peptidase_S13"/>
    <property type="match status" value="1"/>
</dbReference>
<dbReference type="KEGG" id="cts:Ctha_1076"/>
<accession>B3QY12</accession>
<dbReference type="STRING" id="517418.Ctha_1076"/>
<dbReference type="Gene3D" id="3.40.710.10">
    <property type="entry name" value="DD-peptidase/beta-lactamase superfamily"/>
    <property type="match status" value="2"/>
</dbReference>
<keyword evidence="3" id="KW-0732">Signal</keyword>
<gene>
    <name evidence="4" type="ordered locus">Ctha_1076</name>
</gene>
<dbReference type="eggNOG" id="COG2027">
    <property type="taxonomic scope" value="Bacteria"/>
</dbReference>
<dbReference type="GO" id="GO:0006508">
    <property type="term" value="P:proteolysis"/>
    <property type="evidence" value="ECO:0007669"/>
    <property type="project" value="InterPro"/>
</dbReference>
<comment type="similarity">
    <text evidence="1">Belongs to the peptidase S13 family.</text>
</comment>
<dbReference type="PANTHER" id="PTHR30023:SF0">
    <property type="entry name" value="PENICILLIN-SENSITIVE CARBOXYPEPTIDASE A"/>
    <property type="match status" value="1"/>
</dbReference>
<dbReference type="NCBIfam" id="TIGR00666">
    <property type="entry name" value="PBP4"/>
    <property type="match status" value="1"/>
</dbReference>
<dbReference type="Proteomes" id="UP000001208">
    <property type="component" value="Chromosome"/>
</dbReference>
<feature type="chain" id="PRO_5002797862" evidence="3">
    <location>
        <begin position="28"/>
        <end position="521"/>
    </location>
</feature>
<dbReference type="GO" id="GO:0000270">
    <property type="term" value="P:peptidoglycan metabolic process"/>
    <property type="evidence" value="ECO:0007669"/>
    <property type="project" value="TreeGrafter"/>
</dbReference>
<feature type="signal peptide" evidence="3">
    <location>
        <begin position="1"/>
        <end position="27"/>
    </location>
</feature>
<dbReference type="AlphaFoldDB" id="B3QY12"/>
<protein>
    <submittedName>
        <fullName evidence="4">D-alanyl-D-alanine carboxypeptidase/D-alanyl-D-alanine-endopeptidase</fullName>
        <ecNumber evidence="4">3.4.16.4</ecNumber>
    </submittedName>
</protein>
<keyword evidence="2 4" id="KW-0378">Hydrolase</keyword>
<evidence type="ECO:0000256" key="2">
    <source>
        <dbReference type="ARBA" id="ARBA00022801"/>
    </source>
</evidence>
<dbReference type="SUPFAM" id="SSF56601">
    <property type="entry name" value="beta-lactamase/transpeptidase-like"/>
    <property type="match status" value="1"/>
</dbReference>
<keyword evidence="5" id="KW-1185">Reference proteome</keyword>
<dbReference type="RefSeq" id="WP_012499624.1">
    <property type="nucleotide sequence ID" value="NC_011026.1"/>
</dbReference>
<dbReference type="PANTHER" id="PTHR30023">
    <property type="entry name" value="D-ALANYL-D-ALANINE CARBOXYPEPTIDASE"/>
    <property type="match status" value="1"/>
</dbReference>
<dbReference type="EMBL" id="CP001100">
    <property type="protein sequence ID" value="ACF13540.1"/>
    <property type="molecule type" value="Genomic_DNA"/>
</dbReference>
<proteinExistence type="inferred from homology"/>
<reference evidence="4 5" key="1">
    <citation type="submission" date="2008-06" db="EMBL/GenBank/DDBJ databases">
        <title>Complete sequence of Chloroherpeton thalassium ATCC 35110.</title>
        <authorList>
            <consortium name="US DOE Joint Genome Institute"/>
            <person name="Lucas S."/>
            <person name="Copeland A."/>
            <person name="Lapidus A."/>
            <person name="Glavina del Rio T."/>
            <person name="Dalin E."/>
            <person name="Tice H."/>
            <person name="Bruce D."/>
            <person name="Goodwin L."/>
            <person name="Pitluck S."/>
            <person name="Schmutz J."/>
            <person name="Larimer F."/>
            <person name="Land M."/>
            <person name="Hauser L."/>
            <person name="Kyrpides N."/>
            <person name="Mikhailova N."/>
            <person name="Liu Z."/>
            <person name="Li T."/>
            <person name="Zhao F."/>
            <person name="Overmann J."/>
            <person name="Bryant D.A."/>
            <person name="Richardson P."/>
        </authorList>
    </citation>
    <scope>NUCLEOTIDE SEQUENCE [LARGE SCALE GENOMIC DNA]</scope>
    <source>
        <strain evidence="5">ATCC 35110 / GB-78</strain>
    </source>
</reference>
<sequence length="521" mass="58183">MSNFLQKNWRAFFLLSFSFCFISIPTAQGFAPHGQSKQIIGVRQLQRELRHAFLTRSPGNFFWGVRIESLEKNQMIYSLNDHKNFIPASNQKILTVAAAFNFLDTNFRYSTEVYLSGNGNSNGNTQGIFDGDVIVKSNGNPCIASHWLEARPTIFFQWLADSLKRMGYAVIKGDFIGDDSAFLISDMGRDFRGGDGDYPGSWEWGDMLFAMASPASAISFNENMVRVTAYPGAKVGDKPIVETTVESAFLPITNQAVTGEANSQKTIRITRELGTNHVLIVGNIPIGRWRESEPIAVEQPTLFFLTVMRETFEKKGILHAGLLRRAEGVWPGSGDSLRLLYRYESPRLIRILEYINKESNNFAAGQVLRTLGKSVVNEASHEAGLQAIEIYLESLGITEVSYRLKDGSGLSRQNLISPEALVKVLKHVYQSKYFGAFLNTLSVAGVDGTLSRRLVGTNAETRVFGKTGFLSSVRTFIGYVQAADGEWLGVSLMSMNYTQPTRQIESLQDEVLRLLANWRRK</sequence>
<organism evidence="4 5">
    <name type="scientific">Chloroherpeton thalassium (strain ATCC 35110 / GB-78)</name>
    <dbReference type="NCBI Taxonomy" id="517418"/>
    <lineage>
        <taxon>Bacteria</taxon>
        <taxon>Pseudomonadati</taxon>
        <taxon>Chlorobiota</taxon>
        <taxon>Chlorobiia</taxon>
        <taxon>Chlorobiales</taxon>
        <taxon>Chloroherpetonaceae</taxon>
        <taxon>Chloroherpeton</taxon>
    </lineage>
</organism>
<name>B3QY12_CHLT3</name>
<dbReference type="PRINTS" id="PR00922">
    <property type="entry name" value="DADACBPTASE3"/>
</dbReference>
<evidence type="ECO:0000256" key="3">
    <source>
        <dbReference type="SAM" id="SignalP"/>
    </source>
</evidence>
<dbReference type="InterPro" id="IPR000667">
    <property type="entry name" value="Peptidase_S13"/>
</dbReference>